<dbReference type="Proteomes" id="UP001354989">
    <property type="component" value="Chromosome"/>
</dbReference>
<feature type="chain" id="PRO_5045707284" description="Putative auto-transporter adhesin head GIN domain-containing protein" evidence="1">
    <location>
        <begin position="22"/>
        <end position="239"/>
    </location>
</feature>
<evidence type="ECO:0000313" key="4">
    <source>
        <dbReference type="Proteomes" id="UP001354989"/>
    </source>
</evidence>
<accession>A0ABM7VAP4</accession>
<protein>
    <recommendedName>
        <fullName evidence="2">Putative auto-transporter adhesin head GIN domain-containing protein</fullName>
    </recommendedName>
</protein>
<evidence type="ECO:0000313" key="3">
    <source>
        <dbReference type="EMBL" id="BDC97764.1"/>
    </source>
</evidence>
<dbReference type="Gene3D" id="2.160.20.120">
    <property type="match status" value="1"/>
</dbReference>
<proteinExistence type="predicted"/>
<keyword evidence="1" id="KW-0732">Signal</keyword>
<dbReference type="InterPro" id="IPR021255">
    <property type="entry name" value="DUF2807"/>
</dbReference>
<evidence type="ECO:0000256" key="1">
    <source>
        <dbReference type="SAM" id="SignalP"/>
    </source>
</evidence>
<name>A0ABM7VAP4_9BACT</name>
<dbReference type="EMBL" id="AP025292">
    <property type="protein sequence ID" value="BDC97764.1"/>
    <property type="molecule type" value="Genomic_DNA"/>
</dbReference>
<dbReference type="Pfam" id="PF10988">
    <property type="entry name" value="DUF2807"/>
    <property type="match status" value="1"/>
</dbReference>
<sequence length="239" mass="25860">MEKFSIFKVFVFLCLAGICFACEQNSTQIVGKQAELLQELPPFCKLSVDGNFAVELQPANAPSAHFIGAQEAIDSLQIDWRGDSLLIYFPPTYHPLFPVKVCLDYQSINGIVLKGKASLESPQPLIFRQLAVTLTGWGSLDLVLDALRLSVEMQGAGDVLLEGRARHFSAEMNGAGSLKATKLEVNNGRVSVNGIGGAMLSVTDSLQAEVNGIGGILCKQRPKMLRRKVLGAGKIEIKE</sequence>
<gene>
    <name evidence="3" type="ORF">PEPS_00450</name>
</gene>
<keyword evidence="4" id="KW-1185">Reference proteome</keyword>
<feature type="domain" description="Putative auto-transporter adhesin head GIN" evidence="2">
    <location>
        <begin position="43"/>
        <end position="222"/>
    </location>
</feature>
<organism evidence="3 4">
    <name type="scientific">Persicobacter psychrovividus</name>
    <dbReference type="NCBI Taxonomy" id="387638"/>
    <lineage>
        <taxon>Bacteria</taxon>
        <taxon>Pseudomonadati</taxon>
        <taxon>Bacteroidota</taxon>
        <taxon>Cytophagia</taxon>
        <taxon>Cytophagales</taxon>
        <taxon>Persicobacteraceae</taxon>
        <taxon>Persicobacter</taxon>
    </lineage>
</organism>
<evidence type="ECO:0000259" key="2">
    <source>
        <dbReference type="Pfam" id="PF10988"/>
    </source>
</evidence>
<feature type="signal peptide" evidence="1">
    <location>
        <begin position="1"/>
        <end position="21"/>
    </location>
</feature>
<reference evidence="3 4" key="1">
    <citation type="submission" date="2021-12" db="EMBL/GenBank/DDBJ databases">
        <title>Genome sequencing of bacteria with rrn-lacking chromosome and rrn-plasmid.</title>
        <authorList>
            <person name="Anda M."/>
            <person name="Iwasaki W."/>
        </authorList>
    </citation>
    <scope>NUCLEOTIDE SEQUENCE [LARGE SCALE GENOMIC DNA]</scope>
    <source>
        <strain evidence="3 4">NBRC 101262</strain>
    </source>
</reference>